<dbReference type="InterPro" id="IPR000866">
    <property type="entry name" value="AhpC/TSA"/>
</dbReference>
<proteinExistence type="predicted"/>
<evidence type="ECO:0000256" key="2">
    <source>
        <dbReference type="ARBA" id="ARBA00022748"/>
    </source>
</evidence>
<organism evidence="7 8">
    <name type="scientific">Corynebacterium camporealensis</name>
    <dbReference type="NCBI Taxonomy" id="161896"/>
    <lineage>
        <taxon>Bacteria</taxon>
        <taxon>Bacillati</taxon>
        <taxon>Actinomycetota</taxon>
        <taxon>Actinomycetes</taxon>
        <taxon>Mycobacteriales</taxon>
        <taxon>Corynebacteriaceae</taxon>
        <taxon>Corynebacterium</taxon>
    </lineage>
</organism>
<evidence type="ECO:0000256" key="1">
    <source>
        <dbReference type="ARBA" id="ARBA00004196"/>
    </source>
</evidence>
<name>A0A0F6QWL8_9CORY</name>
<dbReference type="InterPro" id="IPR013766">
    <property type="entry name" value="Thioredoxin_domain"/>
</dbReference>
<dbReference type="GO" id="GO:0016491">
    <property type="term" value="F:oxidoreductase activity"/>
    <property type="evidence" value="ECO:0007669"/>
    <property type="project" value="InterPro"/>
</dbReference>
<comment type="subcellular location">
    <subcellularLocation>
        <location evidence="1">Cell envelope</location>
    </subcellularLocation>
</comment>
<dbReference type="Pfam" id="PF00578">
    <property type="entry name" value="AhpC-TSA"/>
    <property type="match status" value="1"/>
</dbReference>
<dbReference type="PROSITE" id="PS51352">
    <property type="entry name" value="THIOREDOXIN_2"/>
    <property type="match status" value="1"/>
</dbReference>
<dbReference type="KEGG" id="ccj:UL81_00935"/>
<sequence length="188" mass="19659">MNKYVVGSVVGAAAVVVLAAGGAAVLLGGDEADQAAPAEETTQAAPIASRPDCPTGPVAGVELECLGSQATEPPADIGVTVVNLWAWWCEPCRAELPHLEEVARTHPEWQVVGVHADENPGNGAAFLEDIGVHLPSYQDTDNTFAGTLELPNVIPITLVLQDGEIKGRYIQPFESTEEIVDAVEEALA</sequence>
<dbReference type="PROSITE" id="PS00194">
    <property type="entry name" value="THIOREDOXIN_1"/>
    <property type="match status" value="1"/>
</dbReference>
<keyword evidence="3" id="KW-0812">Transmembrane</keyword>
<dbReference type="PANTHER" id="PTHR42852">
    <property type="entry name" value="THIOL:DISULFIDE INTERCHANGE PROTEIN DSBE"/>
    <property type="match status" value="1"/>
</dbReference>
<evidence type="ECO:0000313" key="8">
    <source>
        <dbReference type="Proteomes" id="UP000033566"/>
    </source>
</evidence>
<evidence type="ECO:0000256" key="3">
    <source>
        <dbReference type="ARBA" id="ARBA00022968"/>
    </source>
</evidence>
<dbReference type="Proteomes" id="UP000033566">
    <property type="component" value="Chromosome"/>
</dbReference>
<protein>
    <submittedName>
        <fullName evidence="7">Thioredoxin</fullName>
    </submittedName>
</protein>
<keyword evidence="4" id="KW-1015">Disulfide bond</keyword>
<keyword evidence="5" id="KW-0676">Redox-active center</keyword>
<dbReference type="InterPro" id="IPR036249">
    <property type="entry name" value="Thioredoxin-like_sf"/>
</dbReference>
<dbReference type="GO" id="GO:0030313">
    <property type="term" value="C:cell envelope"/>
    <property type="evidence" value="ECO:0007669"/>
    <property type="project" value="UniProtKB-SubCell"/>
</dbReference>
<dbReference type="AlphaFoldDB" id="A0A0F6QWL8"/>
<keyword evidence="8" id="KW-1185">Reference proteome</keyword>
<dbReference type="GO" id="GO:0016209">
    <property type="term" value="F:antioxidant activity"/>
    <property type="evidence" value="ECO:0007669"/>
    <property type="project" value="InterPro"/>
</dbReference>
<dbReference type="InterPro" id="IPR017937">
    <property type="entry name" value="Thioredoxin_CS"/>
</dbReference>
<dbReference type="PANTHER" id="PTHR42852:SF6">
    <property type="entry name" value="THIOL:DISULFIDE INTERCHANGE PROTEIN DSBE"/>
    <property type="match status" value="1"/>
</dbReference>
<reference evidence="7 8" key="1">
    <citation type="journal article" date="2015" name="Genome Announc.">
        <title>Complete Genome Sequence of Corynebacterium camporealensis DSM 44610, Isolated from the Milk of a Manchega Sheep with Subclinical Mastitis.</title>
        <authorList>
            <person name="Ruckert C."/>
            <person name="Albersmeier A."/>
            <person name="Winkler A."/>
            <person name="Tauch A."/>
        </authorList>
    </citation>
    <scope>NUCLEOTIDE SEQUENCE [LARGE SCALE GENOMIC DNA]</scope>
    <source>
        <strain evidence="7 8">DSM 44610</strain>
    </source>
</reference>
<dbReference type="PATRIC" id="fig|161896.4.peg.182"/>
<dbReference type="OrthoDB" id="9796554at2"/>
<keyword evidence="3" id="KW-0735">Signal-anchor</keyword>
<evidence type="ECO:0000259" key="6">
    <source>
        <dbReference type="PROSITE" id="PS51352"/>
    </source>
</evidence>
<feature type="domain" description="Thioredoxin" evidence="6">
    <location>
        <begin position="39"/>
        <end position="188"/>
    </location>
</feature>
<dbReference type="HOGENOM" id="CLU_042529_6_1_11"/>
<dbReference type="SUPFAM" id="SSF52833">
    <property type="entry name" value="Thioredoxin-like"/>
    <property type="match status" value="1"/>
</dbReference>
<evidence type="ECO:0000256" key="5">
    <source>
        <dbReference type="ARBA" id="ARBA00023284"/>
    </source>
</evidence>
<dbReference type="Gene3D" id="3.40.30.10">
    <property type="entry name" value="Glutaredoxin"/>
    <property type="match status" value="1"/>
</dbReference>
<dbReference type="EMBL" id="CP011311">
    <property type="protein sequence ID" value="AKE38173.1"/>
    <property type="molecule type" value="Genomic_DNA"/>
</dbReference>
<keyword evidence="2" id="KW-0201">Cytochrome c-type biogenesis</keyword>
<gene>
    <name evidence="7" type="ORF">UL81_00935</name>
</gene>
<evidence type="ECO:0000313" key="7">
    <source>
        <dbReference type="EMBL" id="AKE38173.1"/>
    </source>
</evidence>
<dbReference type="InterPro" id="IPR050553">
    <property type="entry name" value="Thioredoxin_ResA/DsbE_sf"/>
</dbReference>
<dbReference type="GO" id="GO:0017004">
    <property type="term" value="P:cytochrome complex assembly"/>
    <property type="evidence" value="ECO:0007669"/>
    <property type="project" value="UniProtKB-KW"/>
</dbReference>
<evidence type="ECO:0000256" key="4">
    <source>
        <dbReference type="ARBA" id="ARBA00023157"/>
    </source>
</evidence>
<dbReference type="RefSeq" id="WP_046453146.1">
    <property type="nucleotide sequence ID" value="NZ_CP011311.1"/>
</dbReference>
<dbReference type="CDD" id="cd02966">
    <property type="entry name" value="TlpA_like_family"/>
    <property type="match status" value="1"/>
</dbReference>
<accession>A0A0F6QWL8</accession>